<protein>
    <submittedName>
        <fullName evidence="1">Uncharacterized protein</fullName>
    </submittedName>
</protein>
<organism evidence="1 2">
    <name type="scientific">Amycolatopsis azurea DSM 43854</name>
    <dbReference type="NCBI Taxonomy" id="1238180"/>
    <lineage>
        <taxon>Bacteria</taxon>
        <taxon>Bacillati</taxon>
        <taxon>Actinomycetota</taxon>
        <taxon>Actinomycetes</taxon>
        <taxon>Pseudonocardiales</taxon>
        <taxon>Pseudonocardiaceae</taxon>
        <taxon>Amycolatopsis</taxon>
    </lineage>
</organism>
<gene>
    <name evidence="1" type="ORF">C791_6272</name>
</gene>
<dbReference type="Proteomes" id="UP000014137">
    <property type="component" value="Unassembled WGS sequence"/>
</dbReference>
<dbReference type="PATRIC" id="fig|1238180.3.peg.6023"/>
<dbReference type="EMBL" id="ANMG01000060">
    <property type="protein sequence ID" value="EMD24194.1"/>
    <property type="molecule type" value="Genomic_DNA"/>
</dbReference>
<sequence>MRSCVDPALLHEGLLVRDSGRRPARLKNYTTQCSVLELRIR</sequence>
<evidence type="ECO:0000313" key="1">
    <source>
        <dbReference type="EMBL" id="EMD24194.1"/>
    </source>
</evidence>
<dbReference type="AlphaFoldDB" id="M2NPL1"/>
<comment type="caution">
    <text evidence="1">The sequence shown here is derived from an EMBL/GenBank/DDBJ whole genome shotgun (WGS) entry which is preliminary data.</text>
</comment>
<name>M2NPL1_9PSEU</name>
<evidence type="ECO:0000313" key="2">
    <source>
        <dbReference type="Proteomes" id="UP000014137"/>
    </source>
</evidence>
<proteinExistence type="predicted"/>
<reference evidence="1 2" key="1">
    <citation type="submission" date="2012-10" db="EMBL/GenBank/DDBJ databases">
        <title>Genome assembly of Amycolatopsis azurea DSM 43854.</title>
        <authorList>
            <person name="Khatri I."/>
            <person name="Kaur I."/>
            <person name="Subramanian S."/>
            <person name="Mayilraj S."/>
        </authorList>
    </citation>
    <scope>NUCLEOTIDE SEQUENCE [LARGE SCALE GENOMIC DNA]</scope>
    <source>
        <strain evidence="1 2">DSM 43854</strain>
    </source>
</reference>
<accession>M2NPL1</accession>